<dbReference type="AlphaFoldDB" id="A0A486R7U0"/>
<gene>
    <name evidence="1" type="ORF">SAMEA4873646_05345</name>
</gene>
<organism evidence="1">
    <name type="scientific">Klebsiella pneumoniae</name>
    <dbReference type="NCBI Taxonomy" id="573"/>
    <lineage>
        <taxon>Bacteria</taxon>
        <taxon>Pseudomonadati</taxon>
        <taxon>Pseudomonadota</taxon>
        <taxon>Gammaproteobacteria</taxon>
        <taxon>Enterobacterales</taxon>
        <taxon>Enterobacteriaceae</taxon>
        <taxon>Klebsiella/Raoultella group</taxon>
        <taxon>Klebsiella</taxon>
        <taxon>Klebsiella pneumoniae complex</taxon>
    </lineage>
</organism>
<proteinExistence type="predicted"/>
<dbReference type="EMBL" id="CAAHCP010000038">
    <property type="protein sequence ID" value="VGL97864.1"/>
    <property type="molecule type" value="Genomic_DNA"/>
</dbReference>
<evidence type="ECO:0000313" key="1">
    <source>
        <dbReference type="EMBL" id="VGL97864.1"/>
    </source>
</evidence>
<protein>
    <submittedName>
        <fullName evidence="1">Uncharacterized protein</fullName>
    </submittedName>
</protein>
<reference evidence="1" key="1">
    <citation type="submission" date="2019-03" db="EMBL/GenBank/DDBJ databases">
        <authorList>
            <consortium name="Pathogen Informatics"/>
        </authorList>
    </citation>
    <scope>NUCLEOTIDE SEQUENCE</scope>
    <source>
        <strain evidence="1">5012STDY7626444</strain>
    </source>
</reference>
<name>A0A486R7U0_KLEPN</name>
<accession>A0A486R7U0</accession>
<sequence length="31" mass="3707">MSVKQTLRIHTNARQDLPYAMALFIDMVRTW</sequence>